<gene>
    <name evidence="1" type="ORF">LCGC14_1355600</name>
</gene>
<accession>A0A0F9NBX6</accession>
<proteinExistence type="predicted"/>
<sequence length="34" mass="4060">LEKLVNKRQIRIRVLNVDVPQPGERDEKYQRGVL</sequence>
<reference evidence="1" key="1">
    <citation type="journal article" date="2015" name="Nature">
        <title>Complex archaea that bridge the gap between prokaryotes and eukaryotes.</title>
        <authorList>
            <person name="Spang A."/>
            <person name="Saw J.H."/>
            <person name="Jorgensen S.L."/>
            <person name="Zaremba-Niedzwiedzka K."/>
            <person name="Martijn J."/>
            <person name="Lind A.E."/>
            <person name="van Eijk R."/>
            <person name="Schleper C."/>
            <person name="Guy L."/>
            <person name="Ettema T.J."/>
        </authorList>
    </citation>
    <scope>NUCLEOTIDE SEQUENCE</scope>
</reference>
<organism evidence="1">
    <name type="scientific">marine sediment metagenome</name>
    <dbReference type="NCBI Taxonomy" id="412755"/>
    <lineage>
        <taxon>unclassified sequences</taxon>
        <taxon>metagenomes</taxon>
        <taxon>ecological metagenomes</taxon>
    </lineage>
</organism>
<protein>
    <submittedName>
        <fullName evidence="1">Uncharacterized protein</fullName>
    </submittedName>
</protein>
<evidence type="ECO:0000313" key="1">
    <source>
        <dbReference type="EMBL" id="KKM78867.1"/>
    </source>
</evidence>
<dbReference type="AlphaFoldDB" id="A0A0F9NBX6"/>
<name>A0A0F9NBX6_9ZZZZ</name>
<comment type="caution">
    <text evidence="1">The sequence shown here is derived from an EMBL/GenBank/DDBJ whole genome shotgun (WGS) entry which is preliminary data.</text>
</comment>
<dbReference type="EMBL" id="LAZR01008421">
    <property type="protein sequence ID" value="KKM78867.1"/>
    <property type="molecule type" value="Genomic_DNA"/>
</dbReference>
<feature type="non-terminal residue" evidence="1">
    <location>
        <position position="1"/>
    </location>
</feature>